<comment type="caution">
    <text evidence="1">The sequence shown here is derived from an EMBL/GenBank/DDBJ whole genome shotgun (WGS) entry which is preliminary data.</text>
</comment>
<protein>
    <submittedName>
        <fullName evidence="1">Uncharacterized protein</fullName>
    </submittedName>
</protein>
<accession>A0A366WT81</accession>
<organism evidence="1 2">
    <name type="scientific">Phaeobacter gallaeciensis</name>
    <dbReference type="NCBI Taxonomy" id="60890"/>
    <lineage>
        <taxon>Bacteria</taxon>
        <taxon>Pseudomonadati</taxon>
        <taxon>Pseudomonadota</taxon>
        <taxon>Alphaproteobacteria</taxon>
        <taxon>Rhodobacterales</taxon>
        <taxon>Roseobacteraceae</taxon>
        <taxon>Phaeobacter</taxon>
    </lineage>
</organism>
<name>A0A366WT81_9RHOB</name>
<evidence type="ECO:0000313" key="2">
    <source>
        <dbReference type="Proteomes" id="UP000252706"/>
    </source>
</evidence>
<dbReference type="EMBL" id="QOCE01000038">
    <property type="protein sequence ID" value="RBW52716.1"/>
    <property type="molecule type" value="Genomic_DNA"/>
</dbReference>
<sequence>MVFGSHFKNSIVPKDLFFMAFGYFQNPHPKGFKEKIKPTHAPSQYQPCTFHIYSCDEPTMLATFEQFIADHSQFCGVSRHKAKQSFS</sequence>
<gene>
    <name evidence="1" type="ORF">DS909_15820</name>
</gene>
<evidence type="ECO:0000313" key="1">
    <source>
        <dbReference type="EMBL" id="RBW52716.1"/>
    </source>
</evidence>
<dbReference type="Proteomes" id="UP000252706">
    <property type="component" value="Unassembled WGS sequence"/>
</dbReference>
<dbReference type="AlphaFoldDB" id="A0A366WT81"/>
<proteinExistence type="predicted"/>
<reference evidence="1 2" key="1">
    <citation type="submission" date="2018-07" db="EMBL/GenBank/DDBJ databases">
        <title>Modular assembly of carbohydrate-degrading microbial communities in the ocean.</title>
        <authorList>
            <person name="Enke T.N."/>
            <person name="Datta M.S."/>
            <person name="Schwartzman J.A."/>
            <person name="Cermak N."/>
            <person name="Schmitz D.A."/>
            <person name="Barrere J."/>
            <person name="Cordero O.X."/>
        </authorList>
    </citation>
    <scope>NUCLEOTIDE SEQUENCE [LARGE SCALE GENOMIC DNA]</scope>
    <source>
        <strain evidence="1 2">C3M10</strain>
    </source>
</reference>